<evidence type="ECO:0000256" key="1">
    <source>
        <dbReference type="ARBA" id="ARBA00008874"/>
    </source>
</evidence>
<feature type="region of interest" description="Disordered" evidence="9">
    <location>
        <begin position="930"/>
        <end position="980"/>
    </location>
</feature>
<dbReference type="GO" id="GO:0005524">
    <property type="term" value="F:ATP binding"/>
    <property type="evidence" value="ECO:0007669"/>
    <property type="project" value="UniProtKB-KW"/>
</dbReference>
<dbReference type="InterPro" id="IPR011009">
    <property type="entry name" value="Kinase-like_dom_sf"/>
</dbReference>
<evidence type="ECO:0000256" key="5">
    <source>
        <dbReference type="ARBA" id="ARBA00022777"/>
    </source>
</evidence>
<feature type="compositionally biased region" description="Basic residues" evidence="9">
    <location>
        <begin position="169"/>
        <end position="185"/>
    </location>
</feature>
<evidence type="ECO:0000259" key="10">
    <source>
        <dbReference type="PROSITE" id="PS50011"/>
    </source>
</evidence>
<comment type="catalytic activity">
    <reaction evidence="8">
        <text>L-seryl-[protein] + ATP = O-phospho-L-seryl-[protein] + ADP + H(+)</text>
        <dbReference type="Rhea" id="RHEA:17989"/>
        <dbReference type="Rhea" id="RHEA-COMP:9863"/>
        <dbReference type="Rhea" id="RHEA-COMP:11604"/>
        <dbReference type="ChEBI" id="CHEBI:15378"/>
        <dbReference type="ChEBI" id="CHEBI:29999"/>
        <dbReference type="ChEBI" id="CHEBI:30616"/>
        <dbReference type="ChEBI" id="CHEBI:83421"/>
        <dbReference type="ChEBI" id="CHEBI:456216"/>
        <dbReference type="EC" id="2.7.11.1"/>
    </reaction>
</comment>
<evidence type="ECO:0000256" key="2">
    <source>
        <dbReference type="ARBA" id="ARBA00022527"/>
    </source>
</evidence>
<organism evidence="11">
    <name type="scientific">Trypanosoma vivax (strain Y486)</name>
    <dbReference type="NCBI Taxonomy" id="1055687"/>
    <lineage>
        <taxon>Eukaryota</taxon>
        <taxon>Discoba</taxon>
        <taxon>Euglenozoa</taxon>
        <taxon>Kinetoplastea</taxon>
        <taxon>Metakinetoplastina</taxon>
        <taxon>Trypanosomatida</taxon>
        <taxon>Trypanosomatidae</taxon>
        <taxon>Trypanosoma</taxon>
        <taxon>Duttonella</taxon>
    </lineage>
</organism>
<proteinExistence type="inferred from homology"/>
<feature type="region of interest" description="Disordered" evidence="9">
    <location>
        <begin position="154"/>
        <end position="228"/>
    </location>
</feature>
<reference evidence="11" key="1">
    <citation type="journal article" date="2012" name="Proc. Natl. Acad. Sci. U.S.A.">
        <title>Antigenic diversity is generated by distinct evolutionary mechanisms in African trypanosome species.</title>
        <authorList>
            <person name="Jackson A.P."/>
            <person name="Berry A."/>
            <person name="Aslett M."/>
            <person name="Allison H.C."/>
            <person name="Burton P."/>
            <person name="Vavrova-Anderson J."/>
            <person name="Brown R."/>
            <person name="Browne H."/>
            <person name="Corton N."/>
            <person name="Hauser H."/>
            <person name="Gamble J."/>
            <person name="Gilderthorp R."/>
            <person name="Marcello L."/>
            <person name="McQuillan J."/>
            <person name="Otto T.D."/>
            <person name="Quail M.A."/>
            <person name="Sanders M.J."/>
            <person name="van Tonder A."/>
            <person name="Ginger M.L."/>
            <person name="Field M.C."/>
            <person name="Barry J.D."/>
            <person name="Hertz-Fowler C."/>
            <person name="Berriman M."/>
        </authorList>
    </citation>
    <scope>NUCLEOTIDE SEQUENCE</scope>
    <source>
        <strain evidence="11">Y486</strain>
    </source>
</reference>
<feature type="compositionally biased region" description="Polar residues" evidence="9">
    <location>
        <begin position="735"/>
        <end position="746"/>
    </location>
</feature>
<dbReference type="InterPro" id="IPR000719">
    <property type="entry name" value="Prot_kinase_dom"/>
</dbReference>
<name>G0U1T6_TRYVY</name>
<dbReference type="InterPro" id="IPR050629">
    <property type="entry name" value="STE20/SPS1-PAK"/>
</dbReference>
<dbReference type="PROSITE" id="PS50011">
    <property type="entry name" value="PROTEIN_KINASE_DOM"/>
    <property type="match status" value="1"/>
</dbReference>
<keyword evidence="4" id="KW-0547">Nucleotide-binding</keyword>
<keyword evidence="2" id="KW-0723">Serine/threonine-protein kinase</keyword>
<feature type="compositionally biased region" description="Polar residues" evidence="9">
    <location>
        <begin position="186"/>
        <end position="204"/>
    </location>
</feature>
<dbReference type="VEuPathDB" id="TriTrypDB:TvY486_0900580"/>
<keyword evidence="5" id="KW-0418">Kinase</keyword>
<comment type="catalytic activity">
    <reaction evidence="7">
        <text>L-threonyl-[protein] + ATP = O-phospho-L-threonyl-[protein] + ADP + H(+)</text>
        <dbReference type="Rhea" id="RHEA:46608"/>
        <dbReference type="Rhea" id="RHEA-COMP:11060"/>
        <dbReference type="Rhea" id="RHEA-COMP:11605"/>
        <dbReference type="ChEBI" id="CHEBI:15378"/>
        <dbReference type="ChEBI" id="CHEBI:30013"/>
        <dbReference type="ChEBI" id="CHEBI:30616"/>
        <dbReference type="ChEBI" id="CHEBI:61977"/>
        <dbReference type="ChEBI" id="CHEBI:456216"/>
        <dbReference type="EC" id="2.7.11.1"/>
    </reaction>
</comment>
<gene>
    <name evidence="11" type="ORF">TVY486_0900580</name>
</gene>
<feature type="compositionally biased region" description="Low complexity" evidence="9">
    <location>
        <begin position="209"/>
        <end position="220"/>
    </location>
</feature>
<evidence type="ECO:0000256" key="8">
    <source>
        <dbReference type="ARBA" id="ARBA00048679"/>
    </source>
</evidence>
<evidence type="ECO:0000256" key="6">
    <source>
        <dbReference type="ARBA" id="ARBA00022840"/>
    </source>
</evidence>
<feature type="compositionally biased region" description="Low complexity" evidence="9">
    <location>
        <begin position="958"/>
        <end position="969"/>
    </location>
</feature>
<dbReference type="PANTHER" id="PTHR48012:SF10">
    <property type="entry name" value="FI20177P1"/>
    <property type="match status" value="1"/>
</dbReference>
<feature type="compositionally biased region" description="Polar residues" evidence="9">
    <location>
        <begin position="754"/>
        <end position="764"/>
    </location>
</feature>
<evidence type="ECO:0000256" key="3">
    <source>
        <dbReference type="ARBA" id="ARBA00022679"/>
    </source>
</evidence>
<evidence type="ECO:0000313" key="11">
    <source>
        <dbReference type="EMBL" id="CCC50235.1"/>
    </source>
</evidence>
<feature type="region of interest" description="Disordered" evidence="9">
    <location>
        <begin position="483"/>
        <end position="504"/>
    </location>
</feature>
<feature type="domain" description="Protein kinase" evidence="10">
    <location>
        <begin position="152"/>
        <end position="611"/>
    </location>
</feature>
<keyword evidence="3" id="KW-0808">Transferase</keyword>
<dbReference type="Gene3D" id="1.10.510.10">
    <property type="entry name" value="Transferase(Phosphotransferase) domain 1"/>
    <property type="match status" value="2"/>
</dbReference>
<sequence length="1019" mass="111189">MRDVVAFSTNNECYGHGTACATPARIAVGDTIASDGRFARDISSRYNNMKSISDMSNRRLPVVGVAVFPLDGVKMSSELHDHIATRGAFSMSTPLSSTSHGVVTTPYCSAVKGKSSKRTERCAASRYELVSENNAITPSMKECRIAKMESIARKNRVTGKGESTDASKPKRGRNKGTNHARHSNPQRRSLTESTLTKNEGSTATAVLHAASQSPVSSPVAECAPDSPSTGAGKSPLFAVALSLPFIKQGNVYSVYRSWVRTQQPSSQLREAVIRNIIRGILEHLAVLHGRGQAHGSIKATNVFFSAHVVEALEALQGKRATPPNVSQLISGGALRHTAADNRSSGHLNLDGAKSSSSTIEEFVAGDGAFDSMRLGGAAVTVSNREIIELSRHVVLADGYYGEIEEVLINTLRQSSKESVDNDGNVVVVCDEELTSVLDDWYTSLPSQKIDEENRSHRSDRELRLFTLAEQEYLPPPECVVEESSPSAPYFTPRNHPKSSSASADAVEDMDWQSCTTNKSSDVHIAKFRATSNTCNPRCPISCSHDIWMLGMLAIQLADGGSPWWMRLHHKPLPRLRRGQWSLNFAAFVQRCAHREAGQRPTAAELLQDGWFNRVLLDDSREMVDGHVAVPVAAHTHQQQHTGVPPKPPCLRAFIDIMFGYHEFVEEWLSRLSQANIDSVLMRCGSSFPSFENNKDSYSTSMNCEGSIERAGGYQSLSKEDMSRSTRRSLLVSKGSCDQKSGIATQSRDLETRQHNQPFGSTGDSVSRDEMPEVAEQYDAESRYSSKDNSNENFSVVSGMVQEDFDGALILALKSCGAEFVDEAPSVGVKHWGGSTSRAPDQCSFYQPSENLPGAIEDPCQQQQKGQNVTGELLQAFLNLKKECRLAADVWCASLIKYMKFDGRTIGDVQPLITDETVPFFAPWNPAESNNKAFPDGGRVVPGAMRPQKTTGSSGGGNAAASEELANAQGERGGPKQGLQWSLGPSPTLFHNYMFCKWCVTTSWALQQTKREDDTSAEGK</sequence>
<dbReference type="AlphaFoldDB" id="G0U1T6"/>
<dbReference type="SUPFAM" id="SSF56112">
    <property type="entry name" value="Protein kinase-like (PK-like)"/>
    <property type="match status" value="1"/>
</dbReference>
<evidence type="ECO:0000256" key="4">
    <source>
        <dbReference type="ARBA" id="ARBA00022741"/>
    </source>
</evidence>
<comment type="similarity">
    <text evidence="1">Belongs to the protein kinase superfamily. STE Ser/Thr protein kinase family. STE20 subfamily.</text>
</comment>
<dbReference type="EMBL" id="HE573025">
    <property type="protein sequence ID" value="CCC50235.1"/>
    <property type="molecule type" value="Genomic_DNA"/>
</dbReference>
<dbReference type="GO" id="GO:0005737">
    <property type="term" value="C:cytoplasm"/>
    <property type="evidence" value="ECO:0007669"/>
    <property type="project" value="TreeGrafter"/>
</dbReference>
<evidence type="ECO:0000256" key="9">
    <source>
        <dbReference type="SAM" id="MobiDB-lite"/>
    </source>
</evidence>
<dbReference type="GO" id="GO:0004674">
    <property type="term" value="F:protein serine/threonine kinase activity"/>
    <property type="evidence" value="ECO:0007669"/>
    <property type="project" value="UniProtKB-KW"/>
</dbReference>
<evidence type="ECO:0000256" key="7">
    <source>
        <dbReference type="ARBA" id="ARBA00047899"/>
    </source>
</evidence>
<dbReference type="PANTHER" id="PTHR48012">
    <property type="entry name" value="STERILE20-LIKE KINASE, ISOFORM B-RELATED"/>
    <property type="match status" value="1"/>
</dbReference>
<protein>
    <recommendedName>
        <fullName evidence="10">Protein kinase domain-containing protein</fullName>
    </recommendedName>
</protein>
<keyword evidence="6" id="KW-0067">ATP-binding</keyword>
<feature type="region of interest" description="Disordered" evidence="9">
    <location>
        <begin position="727"/>
        <end position="769"/>
    </location>
</feature>
<accession>G0U1T6</accession>